<dbReference type="OrthoDB" id="5368544at2"/>
<name>A0A6I6SUN4_9GAMM</name>
<keyword evidence="1" id="KW-0732">Signal</keyword>
<feature type="signal peptide" evidence="1">
    <location>
        <begin position="1"/>
        <end position="23"/>
    </location>
</feature>
<dbReference type="RefSeq" id="WP_159554759.1">
    <property type="nucleotide sequence ID" value="NZ_CP035042.1"/>
</dbReference>
<proteinExistence type="predicted"/>
<keyword evidence="3" id="KW-1185">Reference proteome</keyword>
<protein>
    <submittedName>
        <fullName evidence="2">Phosphate ABC transporter substrate-binding protein</fullName>
    </submittedName>
</protein>
<dbReference type="AlphaFoldDB" id="A0A6I6SUN4"/>
<accession>A0A6I6SUN4</accession>
<dbReference type="Gene3D" id="3.40.190.10">
    <property type="entry name" value="Periplasmic binding protein-like II"/>
    <property type="match status" value="1"/>
</dbReference>
<evidence type="ECO:0000313" key="2">
    <source>
        <dbReference type="EMBL" id="QHC51480.1"/>
    </source>
</evidence>
<dbReference type="SUPFAM" id="SSF53850">
    <property type="entry name" value="Periplasmic binding protein-like II"/>
    <property type="match status" value="1"/>
</dbReference>
<sequence>MPSRLTKTGCILLVGLASSLALADAVVVVSAQSPVSTLTRSELADIYLGRTNRFPGGQPAMPVDQRENSPAYIAFYRNYLGQTPAQIKMHWSRLIFTGRGQPPRSLADHQAMADFVAGQATAIGYVDDAYVDERLRVVAID</sequence>
<evidence type="ECO:0000256" key="1">
    <source>
        <dbReference type="SAM" id="SignalP"/>
    </source>
</evidence>
<dbReference type="Proteomes" id="UP000464013">
    <property type="component" value="Chromosome"/>
</dbReference>
<dbReference type="KEGG" id="htx:EKK97_20355"/>
<evidence type="ECO:0000313" key="3">
    <source>
        <dbReference type="Proteomes" id="UP000464013"/>
    </source>
</evidence>
<feature type="chain" id="PRO_5026033798" evidence="1">
    <location>
        <begin position="24"/>
        <end position="141"/>
    </location>
</feature>
<gene>
    <name evidence="2" type="ORF">EKK97_20355</name>
</gene>
<dbReference type="EMBL" id="CP035042">
    <property type="protein sequence ID" value="QHC51480.1"/>
    <property type="molecule type" value="Genomic_DNA"/>
</dbReference>
<reference evidence="2 3" key="1">
    <citation type="submission" date="2019-01" db="EMBL/GenBank/DDBJ databases">
        <title>Complete genome of a denitifying bacterium Halomons sp. BC-M4-5.</title>
        <authorList>
            <person name="Wang L."/>
            <person name="Shao Z."/>
        </authorList>
    </citation>
    <scope>NUCLEOTIDE SEQUENCE [LARGE SCALE GENOMIC DNA]</scope>
    <source>
        <strain evidence="2 3">BC-M4-5</strain>
    </source>
</reference>
<organism evidence="2 3">
    <name type="scientific">Billgrantia tianxiuensis</name>
    <dbReference type="NCBI Taxonomy" id="2497861"/>
    <lineage>
        <taxon>Bacteria</taxon>
        <taxon>Pseudomonadati</taxon>
        <taxon>Pseudomonadota</taxon>
        <taxon>Gammaproteobacteria</taxon>
        <taxon>Oceanospirillales</taxon>
        <taxon>Halomonadaceae</taxon>
        <taxon>Billgrantia</taxon>
    </lineage>
</organism>